<dbReference type="GO" id="GO:0045259">
    <property type="term" value="C:proton-transporting ATP synthase complex"/>
    <property type="evidence" value="ECO:0007669"/>
    <property type="project" value="InterPro"/>
</dbReference>
<gene>
    <name evidence="8" type="ORF">L1049_027127</name>
</gene>
<feature type="domain" description="ATP synthase F1 complex delta/epsilon subunit N-terminal" evidence="7">
    <location>
        <begin position="62"/>
        <end position="132"/>
    </location>
</feature>
<dbReference type="CDD" id="cd12152">
    <property type="entry name" value="F1-ATPase_delta"/>
    <property type="match status" value="1"/>
</dbReference>
<keyword evidence="3" id="KW-0813">Transport</keyword>
<name>A0AAP0N5D5_LIQFO</name>
<dbReference type="Proteomes" id="UP001415857">
    <property type="component" value="Unassembled WGS sequence"/>
</dbReference>
<dbReference type="InterPro" id="IPR020546">
    <property type="entry name" value="ATP_synth_F1_dsu/esu_N"/>
</dbReference>
<feature type="compositionally biased region" description="Basic and acidic residues" evidence="6">
    <location>
        <begin position="226"/>
        <end position="239"/>
    </location>
</feature>
<dbReference type="GO" id="GO:0046933">
    <property type="term" value="F:proton-transporting ATP synthase activity, rotational mechanism"/>
    <property type="evidence" value="ECO:0007669"/>
    <property type="project" value="InterPro"/>
</dbReference>
<organism evidence="8 9">
    <name type="scientific">Liquidambar formosana</name>
    <name type="common">Formosan gum</name>
    <dbReference type="NCBI Taxonomy" id="63359"/>
    <lineage>
        <taxon>Eukaryota</taxon>
        <taxon>Viridiplantae</taxon>
        <taxon>Streptophyta</taxon>
        <taxon>Embryophyta</taxon>
        <taxon>Tracheophyta</taxon>
        <taxon>Spermatophyta</taxon>
        <taxon>Magnoliopsida</taxon>
        <taxon>eudicotyledons</taxon>
        <taxon>Gunneridae</taxon>
        <taxon>Pentapetalae</taxon>
        <taxon>Saxifragales</taxon>
        <taxon>Altingiaceae</taxon>
        <taxon>Liquidambar</taxon>
    </lineage>
</organism>
<comment type="caution">
    <text evidence="8">The sequence shown here is derived from an EMBL/GenBank/DDBJ whole genome shotgun (WGS) entry which is preliminary data.</text>
</comment>
<reference evidence="8 9" key="1">
    <citation type="journal article" date="2024" name="Plant J.">
        <title>Genome sequences and population genomics reveal climatic adaptation and genomic divergence between two closely related sweetgum species.</title>
        <authorList>
            <person name="Xu W.Q."/>
            <person name="Ren C.Q."/>
            <person name="Zhang X.Y."/>
            <person name="Comes H.P."/>
            <person name="Liu X.H."/>
            <person name="Li Y.G."/>
            <person name="Kettle C.J."/>
            <person name="Jalonen R."/>
            <person name="Gaisberger H."/>
            <person name="Ma Y.Z."/>
            <person name="Qiu Y.X."/>
        </authorList>
    </citation>
    <scope>NUCLEOTIDE SEQUENCE [LARGE SCALE GENOMIC DNA]</scope>
    <source>
        <strain evidence="8">Hangzhou</strain>
    </source>
</reference>
<comment type="subcellular location">
    <subcellularLocation>
        <location evidence="1">Membrane</location>
    </subcellularLocation>
</comment>
<keyword evidence="4" id="KW-0406">Ion transport</keyword>
<dbReference type="PANTHER" id="PTHR13822:SF22">
    <property type="entry name" value="ATP SYNTHASE SUBUNIT DELTA', MITOCHONDRIAL"/>
    <property type="match status" value="1"/>
</dbReference>
<feature type="region of interest" description="Disordered" evidence="6">
    <location>
        <begin position="224"/>
        <end position="254"/>
    </location>
</feature>
<dbReference type="AlphaFoldDB" id="A0AAP0N5D5"/>
<evidence type="ECO:0000256" key="4">
    <source>
        <dbReference type="ARBA" id="ARBA00023065"/>
    </source>
</evidence>
<evidence type="ECO:0000256" key="2">
    <source>
        <dbReference type="ARBA" id="ARBA00005712"/>
    </source>
</evidence>
<comment type="similarity">
    <text evidence="2">Belongs to the ATPase epsilon chain family.</text>
</comment>
<keyword evidence="9" id="KW-1185">Reference proteome</keyword>
<dbReference type="Gene3D" id="2.60.15.10">
    <property type="entry name" value="F0F1 ATP synthase delta/epsilon subunit, N-terminal"/>
    <property type="match status" value="1"/>
</dbReference>
<dbReference type="InterPro" id="IPR001469">
    <property type="entry name" value="ATP_synth_F1_dsu/esu"/>
</dbReference>
<dbReference type="HAMAP" id="MF_00530">
    <property type="entry name" value="ATP_synth_epsil_bac"/>
    <property type="match status" value="1"/>
</dbReference>
<dbReference type="InterPro" id="IPR036771">
    <property type="entry name" value="ATPsynth_dsu/esu_N"/>
</dbReference>
<accession>A0AAP0N5D5</accession>
<keyword evidence="5" id="KW-0472">Membrane</keyword>
<dbReference type="PANTHER" id="PTHR13822">
    <property type="entry name" value="ATP SYNTHASE DELTA/EPSILON CHAIN"/>
    <property type="match status" value="1"/>
</dbReference>
<evidence type="ECO:0000259" key="7">
    <source>
        <dbReference type="Pfam" id="PF02823"/>
    </source>
</evidence>
<evidence type="ECO:0000313" key="9">
    <source>
        <dbReference type="Proteomes" id="UP001415857"/>
    </source>
</evidence>
<feature type="compositionally biased region" description="Polar residues" evidence="6">
    <location>
        <begin position="240"/>
        <end position="254"/>
    </location>
</feature>
<protein>
    <recommendedName>
        <fullName evidence="7">ATP synthase F1 complex delta/epsilon subunit N-terminal domain-containing protein</fullName>
    </recommendedName>
</protein>
<evidence type="ECO:0000313" key="8">
    <source>
        <dbReference type="EMBL" id="KAK9266868.1"/>
    </source>
</evidence>
<dbReference type="SUPFAM" id="SSF51344">
    <property type="entry name" value="Epsilon subunit of F1F0-ATP synthase N-terminal domain"/>
    <property type="match status" value="1"/>
</dbReference>
<evidence type="ECO:0000256" key="3">
    <source>
        <dbReference type="ARBA" id="ARBA00022448"/>
    </source>
</evidence>
<evidence type="ECO:0000256" key="6">
    <source>
        <dbReference type="SAM" id="MobiDB-lite"/>
    </source>
</evidence>
<dbReference type="EMBL" id="JBBPBK010000048">
    <property type="protein sequence ID" value="KAK9266868.1"/>
    <property type="molecule type" value="Genomic_DNA"/>
</dbReference>
<proteinExistence type="inferred from homology"/>
<evidence type="ECO:0000256" key="5">
    <source>
        <dbReference type="ARBA" id="ARBA00023136"/>
    </source>
</evidence>
<sequence length="254" mass="28559">MWRASRILGRPVKSYIPPIPIPDPAFVEAWKKVEPEMQPPRVLSSYMKPRPTPPTSIPSKITLNFVLPYASELSNKEVDMVIIPATNGQMGVLPRHVPTIAQLRPGVLSVHQGNGVKKYFLSSGFAFIHANPIADIVAVEAVPIDRIDPSAVRKGLEEFTRKLSKASTDVERDESPNWGRCSHCSYHCSHRLTLEDFIPPPVSSHFASLLFCFSEYIHRKSNYNVKPRDKPQDSRENDRNNTLSGNQNRIISIP</sequence>
<evidence type="ECO:0000256" key="1">
    <source>
        <dbReference type="ARBA" id="ARBA00004370"/>
    </source>
</evidence>
<dbReference type="Pfam" id="PF02823">
    <property type="entry name" value="ATP-synt_DE_N"/>
    <property type="match status" value="1"/>
</dbReference>